<proteinExistence type="predicted"/>
<accession>A0A2P8CBW1</accession>
<dbReference type="Proteomes" id="UP000240621">
    <property type="component" value="Unassembled WGS sequence"/>
</dbReference>
<reference evidence="1 4" key="2">
    <citation type="submission" date="2019-10" db="EMBL/GenBank/DDBJ databases">
        <title>Prolixibacter strains distinguished by the presence of nitrate reductase genes were adept at nitrate-dependent anaerobic corrosion of metallic iron and carbon steel.</title>
        <authorList>
            <person name="Iino T."/>
            <person name="Shono N."/>
            <person name="Ito K."/>
            <person name="Nakamura R."/>
            <person name="Sueoka K."/>
            <person name="Harayama S."/>
            <person name="Ohkuma M."/>
        </authorList>
    </citation>
    <scope>NUCLEOTIDE SEQUENCE [LARGE SCALE GENOMIC DNA]</scope>
    <source>
        <strain evidence="1 4">MIC1-1</strain>
    </source>
</reference>
<evidence type="ECO:0000313" key="1">
    <source>
        <dbReference type="EMBL" id="GET22790.1"/>
    </source>
</evidence>
<dbReference type="EMBL" id="PYGC01000006">
    <property type="protein sequence ID" value="PSK82468.1"/>
    <property type="molecule type" value="Genomic_DNA"/>
</dbReference>
<evidence type="ECO:0000313" key="4">
    <source>
        <dbReference type="Proteomes" id="UP000396862"/>
    </source>
</evidence>
<dbReference type="AlphaFoldDB" id="A0A2P8CBW1"/>
<sequence length="399" mass="46576">MKTIIFLLLTTISITSFSQTKFEKGYLINNNGQRINCYIKDNDWKNNPTEVKFRVGESGETKIADLKNTKAFGIENKVAYTRAVVDIDYSSSDVSTLSRKREPELKTDTVFLKILVKGKASLFYYENSNLIRYFYSTSDSPIEQLIYKEYIKGDKGILKNRDFTAQLWKNVRCPSTSINIIKTIRYNAKDLVEYFRNYNECVNKAYTDYTKSKKKKLFSLTITPGIEMATMSIDSRETNLIDVDFGSKFNYRIGLELNMLLPFNHNKWSIFMEPTYQHYSGHEVIERTYYLPRDVDAEYKSLEIPMGLKYSFQLNKKSFLFLRGGMVVDIPFNSTITYTNKDRLYKILSGNSFIVGIGLRHNRFSSEFRYYGNRDILSSSMSWDTKYSKLSFILGYRIL</sequence>
<organism evidence="2 3">
    <name type="scientific">Prolixibacter denitrificans</name>
    <dbReference type="NCBI Taxonomy" id="1541063"/>
    <lineage>
        <taxon>Bacteria</taxon>
        <taxon>Pseudomonadati</taxon>
        <taxon>Bacteroidota</taxon>
        <taxon>Bacteroidia</taxon>
        <taxon>Marinilabiliales</taxon>
        <taxon>Prolixibacteraceae</taxon>
        <taxon>Prolixibacter</taxon>
    </lineage>
</organism>
<gene>
    <name evidence="2" type="ORF">CLV93_106216</name>
    <name evidence="1" type="ORF">JCM18694_30360</name>
</gene>
<dbReference type="Proteomes" id="UP000396862">
    <property type="component" value="Unassembled WGS sequence"/>
</dbReference>
<protein>
    <submittedName>
        <fullName evidence="2">Outer membrane protein with beta-barrel domain</fullName>
    </submittedName>
</protein>
<name>A0A2P8CBW1_9BACT</name>
<reference evidence="2 3" key="1">
    <citation type="submission" date="2018-03" db="EMBL/GenBank/DDBJ databases">
        <title>Genomic Encyclopedia of Archaeal and Bacterial Type Strains, Phase II (KMG-II): from individual species to whole genera.</title>
        <authorList>
            <person name="Goeker M."/>
        </authorList>
    </citation>
    <scope>NUCLEOTIDE SEQUENCE [LARGE SCALE GENOMIC DNA]</scope>
    <source>
        <strain evidence="2 3">DSM 27267</strain>
    </source>
</reference>
<evidence type="ECO:0000313" key="2">
    <source>
        <dbReference type="EMBL" id="PSK82468.1"/>
    </source>
</evidence>
<keyword evidence="4" id="KW-1185">Reference proteome</keyword>
<comment type="caution">
    <text evidence="2">The sequence shown here is derived from an EMBL/GenBank/DDBJ whole genome shotgun (WGS) entry which is preliminary data.</text>
</comment>
<dbReference type="EMBL" id="BLAU01000001">
    <property type="protein sequence ID" value="GET22790.1"/>
    <property type="molecule type" value="Genomic_DNA"/>
</dbReference>
<evidence type="ECO:0000313" key="3">
    <source>
        <dbReference type="Proteomes" id="UP000240621"/>
    </source>
</evidence>